<proteinExistence type="predicted"/>
<dbReference type="RefSeq" id="WP_211429394.1">
    <property type="nucleotide sequence ID" value="NZ_CP072648.1"/>
</dbReference>
<accession>A0ABX8B991</accession>
<gene>
    <name evidence="1" type="ORF">J8C06_03435</name>
</gene>
<organism evidence="1 2">
    <name type="scientific">Chloracidobacterium validum</name>
    <dbReference type="NCBI Taxonomy" id="2821543"/>
    <lineage>
        <taxon>Bacteria</taxon>
        <taxon>Pseudomonadati</taxon>
        <taxon>Acidobacteriota</taxon>
        <taxon>Terriglobia</taxon>
        <taxon>Terriglobales</taxon>
        <taxon>Acidobacteriaceae</taxon>
        <taxon>Chloracidobacterium</taxon>
    </lineage>
</organism>
<protein>
    <recommendedName>
        <fullName evidence="3">PsbP C-terminal domain-containing protein</fullName>
    </recommendedName>
</protein>
<name>A0ABX8B991_9BACT</name>
<sequence>MLGRTKRWGHGVVLGLVTLVTLYTLTIGQEKSDDNARVAASPEVVSESMGIRFVKPDRLWTIVNEEDSGLPKLACLAEESDMWSPRFAVIALPSVIMPNGMEARLRQVKISYADNRRAAQSQDTSEISASQLRILKFEKASLAGREAVLFIYEIDGEKTYRTVEYGIVHQNNLYIIQAAAPSALWERPEGAAMFERSFKSFAFLKSSSRK</sequence>
<evidence type="ECO:0000313" key="2">
    <source>
        <dbReference type="Proteomes" id="UP000676506"/>
    </source>
</evidence>
<dbReference type="Proteomes" id="UP000676506">
    <property type="component" value="Chromosome 1"/>
</dbReference>
<reference evidence="1 2" key="1">
    <citation type="submission" date="2021-03" db="EMBL/GenBank/DDBJ databases">
        <title>Genomic and phenotypic characterization of Chloracidobacterium isolates provides evidence for multiple species.</title>
        <authorList>
            <person name="Saini M.K."/>
            <person name="Costas A.M.G."/>
            <person name="Tank M."/>
            <person name="Bryant D.A."/>
        </authorList>
    </citation>
    <scope>NUCLEOTIDE SEQUENCE [LARGE SCALE GENOMIC DNA]</scope>
    <source>
        <strain evidence="1 2">BV2-C</strain>
    </source>
</reference>
<dbReference type="EMBL" id="CP072648">
    <property type="protein sequence ID" value="QUW03504.1"/>
    <property type="molecule type" value="Genomic_DNA"/>
</dbReference>
<keyword evidence="2" id="KW-1185">Reference proteome</keyword>
<evidence type="ECO:0008006" key="3">
    <source>
        <dbReference type="Google" id="ProtNLM"/>
    </source>
</evidence>
<evidence type="ECO:0000313" key="1">
    <source>
        <dbReference type="EMBL" id="QUW03504.1"/>
    </source>
</evidence>